<dbReference type="AlphaFoldDB" id="A0AA41VQZ1"/>
<evidence type="ECO:0000256" key="1">
    <source>
        <dbReference type="SAM" id="MobiDB-lite"/>
    </source>
</evidence>
<feature type="transmembrane region" description="Helical" evidence="2">
    <location>
        <begin position="187"/>
        <end position="208"/>
    </location>
</feature>
<keyword evidence="4" id="KW-1185">Reference proteome</keyword>
<comment type="caution">
    <text evidence="3">The sequence shown here is derived from an EMBL/GenBank/DDBJ whole genome shotgun (WGS) entry which is preliminary data.</text>
</comment>
<organism evidence="3 4">
    <name type="scientific">Papaver nudicaule</name>
    <name type="common">Iceland poppy</name>
    <dbReference type="NCBI Taxonomy" id="74823"/>
    <lineage>
        <taxon>Eukaryota</taxon>
        <taxon>Viridiplantae</taxon>
        <taxon>Streptophyta</taxon>
        <taxon>Embryophyta</taxon>
        <taxon>Tracheophyta</taxon>
        <taxon>Spermatophyta</taxon>
        <taxon>Magnoliopsida</taxon>
        <taxon>Ranunculales</taxon>
        <taxon>Papaveraceae</taxon>
        <taxon>Papaveroideae</taxon>
        <taxon>Papaver</taxon>
    </lineage>
</organism>
<evidence type="ECO:0000313" key="3">
    <source>
        <dbReference type="EMBL" id="MCL7045847.1"/>
    </source>
</evidence>
<dbReference type="EMBL" id="JAJJMA010274515">
    <property type="protein sequence ID" value="MCL7045847.1"/>
    <property type="molecule type" value="Genomic_DNA"/>
</dbReference>
<dbReference type="GO" id="GO:0009507">
    <property type="term" value="C:chloroplast"/>
    <property type="evidence" value="ECO:0007669"/>
    <property type="project" value="TreeGrafter"/>
</dbReference>
<dbReference type="PANTHER" id="PTHR33975:SF2">
    <property type="entry name" value="MYELIN-ASSOCIATED OLIGODENDROCYTE BASIC PROTEIN"/>
    <property type="match status" value="1"/>
</dbReference>
<dbReference type="Proteomes" id="UP001177140">
    <property type="component" value="Unassembled WGS sequence"/>
</dbReference>
<evidence type="ECO:0000313" key="4">
    <source>
        <dbReference type="Proteomes" id="UP001177140"/>
    </source>
</evidence>
<feature type="region of interest" description="Disordered" evidence="1">
    <location>
        <begin position="133"/>
        <end position="178"/>
    </location>
</feature>
<dbReference type="Pfam" id="PF07466">
    <property type="entry name" value="DUF1517"/>
    <property type="match status" value="1"/>
</dbReference>
<dbReference type="InterPro" id="IPR010903">
    <property type="entry name" value="DUF1517"/>
</dbReference>
<sequence>MATATLLRAISFGRRESKFPGNWNAPVNSFRQTQIHFQSIRKNTSFLTNRTEVENSFRVKCFLKSSKGFEKKEEDQEEKRKRNPFDHIIQVLTKLLKNVVQKSAIAAVILGLLLTYNPHTALAASGGRIGGRSFSSESESSSSKSSSSSSSSPSYSSPSYPSYSSSSSSSYSKPRNSSSSSQGGEEFLAVAFLFIIVVQLLWFVVALLGTAKSLQKDLDTLAEVADTSTPSGLSHILQESTVAVLRKPDHWISSYSFVDVKQDKEDGEKRFNQLSIEERGKIDEETLVNVDKIKRQSIRNKRASGLSNEYIVVTIMVAAKGVHKLGAINSSANLKEALQKIGSMPSGKILAAEVLWTPQVENDILTERDMLQHYPKLRLL</sequence>
<keyword evidence="2" id="KW-1133">Transmembrane helix</keyword>
<proteinExistence type="predicted"/>
<dbReference type="PANTHER" id="PTHR33975">
    <property type="entry name" value="MYELIN-ASSOCIATED OLIGODENDROCYTE BASIC PROTEIN"/>
    <property type="match status" value="1"/>
</dbReference>
<gene>
    <name evidence="3" type="ORF">MKW94_017655</name>
</gene>
<keyword evidence="2" id="KW-0812">Transmembrane</keyword>
<protein>
    <submittedName>
        <fullName evidence="3">Uncharacterized protein</fullName>
    </submittedName>
</protein>
<reference evidence="3" key="1">
    <citation type="submission" date="2022-03" db="EMBL/GenBank/DDBJ databases">
        <title>A functionally conserved STORR gene fusion in Papaver species that diverged 16.8 million years ago.</title>
        <authorList>
            <person name="Catania T."/>
        </authorList>
    </citation>
    <scope>NUCLEOTIDE SEQUENCE</scope>
    <source>
        <strain evidence="3">S-191538</strain>
    </source>
</reference>
<evidence type="ECO:0000256" key="2">
    <source>
        <dbReference type="SAM" id="Phobius"/>
    </source>
</evidence>
<name>A0AA41VQZ1_PAPNU</name>
<dbReference type="InterPro" id="IPR053023">
    <property type="entry name" value="FLAP_modulator"/>
</dbReference>
<accession>A0AA41VQZ1</accession>
<keyword evidence="2" id="KW-0472">Membrane</keyword>